<feature type="transmembrane region" description="Helical" evidence="2">
    <location>
        <begin position="61"/>
        <end position="82"/>
    </location>
</feature>
<feature type="region of interest" description="Disordered" evidence="1">
    <location>
        <begin position="1"/>
        <end position="30"/>
    </location>
</feature>
<feature type="region of interest" description="Disordered" evidence="1">
    <location>
        <begin position="91"/>
        <end position="121"/>
    </location>
</feature>
<organism evidence="3 4">
    <name type="scientific">Raphidocelis subcapitata</name>
    <dbReference type="NCBI Taxonomy" id="307507"/>
    <lineage>
        <taxon>Eukaryota</taxon>
        <taxon>Viridiplantae</taxon>
        <taxon>Chlorophyta</taxon>
        <taxon>core chlorophytes</taxon>
        <taxon>Chlorophyceae</taxon>
        <taxon>CS clade</taxon>
        <taxon>Sphaeropleales</taxon>
        <taxon>Selenastraceae</taxon>
        <taxon>Raphidocelis</taxon>
    </lineage>
</organism>
<keyword evidence="2" id="KW-0812">Transmembrane</keyword>
<dbReference type="InParanoid" id="A0A2V0NTW6"/>
<keyword evidence="2" id="KW-0472">Membrane</keyword>
<evidence type="ECO:0000313" key="3">
    <source>
        <dbReference type="EMBL" id="GBF89010.1"/>
    </source>
</evidence>
<gene>
    <name evidence="3" type="ORF">Rsub_01509</name>
</gene>
<comment type="caution">
    <text evidence="3">The sequence shown here is derived from an EMBL/GenBank/DDBJ whole genome shotgun (WGS) entry which is preliminary data.</text>
</comment>
<accession>A0A2V0NTW6</accession>
<protein>
    <submittedName>
        <fullName evidence="3">Uncharacterized protein</fullName>
    </submittedName>
</protein>
<dbReference type="Proteomes" id="UP000247498">
    <property type="component" value="Unassembled WGS sequence"/>
</dbReference>
<name>A0A2V0NTW6_9CHLO</name>
<sequence length="121" mass="13087">MRADRLRRSGARQARGRSVRTAAAPHSAAGALVGGPRQLFELAAAADRAAADTTGDAAIAAAGWAAVAAVAALSLWQMISAFQQAKATIERREEGEREKEREEREAKAEKKRKLDEMFKRL</sequence>
<evidence type="ECO:0000256" key="2">
    <source>
        <dbReference type="SAM" id="Phobius"/>
    </source>
</evidence>
<keyword evidence="2" id="KW-1133">Transmembrane helix</keyword>
<reference evidence="3 4" key="1">
    <citation type="journal article" date="2018" name="Sci. Rep.">
        <title>Raphidocelis subcapitata (=Pseudokirchneriella subcapitata) provides an insight into genome evolution and environmental adaptations in the Sphaeropleales.</title>
        <authorList>
            <person name="Suzuki S."/>
            <person name="Yamaguchi H."/>
            <person name="Nakajima N."/>
            <person name="Kawachi M."/>
        </authorList>
    </citation>
    <scope>NUCLEOTIDE SEQUENCE [LARGE SCALE GENOMIC DNA]</scope>
    <source>
        <strain evidence="3 4">NIES-35</strain>
    </source>
</reference>
<feature type="compositionally biased region" description="Basic residues" evidence="1">
    <location>
        <begin position="8"/>
        <end position="18"/>
    </location>
</feature>
<keyword evidence="4" id="KW-1185">Reference proteome</keyword>
<evidence type="ECO:0000256" key="1">
    <source>
        <dbReference type="SAM" id="MobiDB-lite"/>
    </source>
</evidence>
<proteinExistence type="predicted"/>
<evidence type="ECO:0000313" key="4">
    <source>
        <dbReference type="Proteomes" id="UP000247498"/>
    </source>
</evidence>
<dbReference type="AlphaFoldDB" id="A0A2V0NTW6"/>
<dbReference type="EMBL" id="BDRX01000007">
    <property type="protein sequence ID" value="GBF89010.1"/>
    <property type="molecule type" value="Genomic_DNA"/>
</dbReference>